<keyword evidence="4" id="KW-0493">Microtubule</keyword>
<evidence type="ECO:0000313" key="17">
    <source>
        <dbReference type="Proteomes" id="UP000676336"/>
    </source>
</evidence>
<dbReference type="Pfam" id="PF18199">
    <property type="entry name" value="Dynein_C"/>
    <property type="match status" value="1"/>
</dbReference>
<evidence type="ECO:0000256" key="3">
    <source>
        <dbReference type="ARBA" id="ARBA00022490"/>
    </source>
</evidence>
<evidence type="ECO:0000256" key="6">
    <source>
        <dbReference type="ARBA" id="ARBA00022840"/>
    </source>
</evidence>
<dbReference type="InterPro" id="IPR004273">
    <property type="entry name" value="Dynein_heavy_D6_P-loop"/>
</dbReference>
<evidence type="ECO:0000259" key="14">
    <source>
        <dbReference type="Pfam" id="PF18198"/>
    </source>
</evidence>
<evidence type="ECO:0000256" key="11">
    <source>
        <dbReference type="ARBA" id="ARBA00023212"/>
    </source>
</evidence>
<evidence type="ECO:0000256" key="7">
    <source>
        <dbReference type="ARBA" id="ARBA00023017"/>
    </source>
</evidence>
<evidence type="ECO:0000256" key="12">
    <source>
        <dbReference type="ARBA" id="ARBA00023273"/>
    </source>
</evidence>
<evidence type="ECO:0000259" key="15">
    <source>
        <dbReference type="Pfam" id="PF18199"/>
    </source>
</evidence>
<dbReference type="FunFam" id="1.10.8.1220:FF:000001">
    <property type="entry name" value="Dynein axonemal heavy chain 5"/>
    <property type="match status" value="1"/>
</dbReference>
<keyword evidence="6" id="KW-0067">ATP-binding</keyword>
<dbReference type="GO" id="GO:0005930">
    <property type="term" value="C:axoneme"/>
    <property type="evidence" value="ECO:0007669"/>
    <property type="project" value="UniProtKB-SubCell"/>
</dbReference>
<comment type="subcellular location">
    <subcellularLocation>
        <location evidence="1">Cytoplasm</location>
        <location evidence="1">Cytoskeleton</location>
        <location evidence="1">Cilium axoneme</location>
    </subcellularLocation>
</comment>
<evidence type="ECO:0000256" key="8">
    <source>
        <dbReference type="ARBA" id="ARBA00023054"/>
    </source>
</evidence>
<sequence>MYQYSLVWFINLYVMSIENSEKSTDLQQRIQKLNAHFTESIYRNVCRSLLERHKLLFSFILCVQIGKGRGEVDDNIWRFLLTGGVGLDNPYPNPASDWLNDKSWSEIVRGSDLPALRGLMAHVKENPNKWKILYDSPTPHEESYPDDFNSLSSLERLLILRLFRPDKIVPAVQQYIIKQMGHQFVEPPTFDLPGSYADSSAVTPLIFVLSPGADPMMALLKFGETMGVFDERIKTVSLGQGQGPYAQSLITEGVQKGTWVVLQNCHLAASWMPKLERICEELLVPGKVHNDFRLWLTSYPSDLFPVTILQNGIKMTNESPKGLRANLLRSYLNDPVNDQTFFNGCNKPEKWRKFLFGLCFFHGLVQERRQFGPLGFLTVILILCSLTTANRCPCELVVNENPTISNTDLASLSSFMDDDSTKDYIVQVADSIPSTNEDQEMANLYPLIRQRKSLSTTRRRFKRPSWAAVGKRSFTLIRKRPSWAQVESGTYYVPIDGPHQNYVDYIRTLPLNPLPEVYGFHSNADITKDQQETQTLFDSILLTLPKQTTGGEGRTPSVVMDELAADILILFDALPIIWLRPGITENFATVNTYSCPVYKTSARRGVLSTTGHSTNFVLLIELPSDQTKRHWINRGVAALCQLDD</sequence>
<dbReference type="Pfam" id="PF03028">
    <property type="entry name" value="Dynein_heavy"/>
    <property type="match status" value="1"/>
</dbReference>
<dbReference type="GO" id="GO:0005874">
    <property type="term" value="C:microtubule"/>
    <property type="evidence" value="ECO:0007669"/>
    <property type="project" value="UniProtKB-KW"/>
</dbReference>
<dbReference type="GO" id="GO:0030286">
    <property type="term" value="C:dynein complex"/>
    <property type="evidence" value="ECO:0007669"/>
    <property type="project" value="UniProtKB-KW"/>
</dbReference>
<keyword evidence="11" id="KW-0206">Cytoskeleton</keyword>
<dbReference type="InterPro" id="IPR041658">
    <property type="entry name" value="AAA_lid_11"/>
</dbReference>
<dbReference type="Proteomes" id="UP000676336">
    <property type="component" value="Unassembled WGS sequence"/>
</dbReference>
<evidence type="ECO:0000256" key="4">
    <source>
        <dbReference type="ARBA" id="ARBA00022701"/>
    </source>
</evidence>
<feature type="domain" description="Dynein heavy chain region D6 P-loop" evidence="13">
    <location>
        <begin position="201"/>
        <end position="316"/>
    </location>
</feature>
<dbReference type="FunFam" id="3.40.50.300:FF:000362">
    <property type="entry name" value="Dynein, axonemal, heavy chain 6"/>
    <property type="match status" value="1"/>
</dbReference>
<evidence type="ECO:0000256" key="5">
    <source>
        <dbReference type="ARBA" id="ARBA00022741"/>
    </source>
</evidence>
<protein>
    <submittedName>
        <fullName evidence="16">Uncharacterized protein</fullName>
    </submittedName>
</protein>
<dbReference type="Gene3D" id="3.10.490.20">
    <property type="match status" value="1"/>
</dbReference>
<dbReference type="GO" id="GO:0005524">
    <property type="term" value="F:ATP binding"/>
    <property type="evidence" value="ECO:0007669"/>
    <property type="project" value="UniProtKB-KW"/>
</dbReference>
<dbReference type="GO" id="GO:0007018">
    <property type="term" value="P:microtubule-based movement"/>
    <property type="evidence" value="ECO:0007669"/>
    <property type="project" value="InterPro"/>
</dbReference>
<keyword evidence="10" id="KW-0505">Motor protein</keyword>
<dbReference type="EMBL" id="CAJOBI010000249">
    <property type="protein sequence ID" value="CAF3808200.1"/>
    <property type="molecule type" value="Genomic_DNA"/>
</dbReference>
<dbReference type="InterPro" id="IPR042219">
    <property type="entry name" value="AAA_lid_11_sf"/>
</dbReference>
<dbReference type="InterPro" id="IPR026983">
    <property type="entry name" value="DHC"/>
</dbReference>
<dbReference type="PANTHER" id="PTHR22878">
    <property type="entry name" value="DYNEIN HEAVY CHAIN 6, AXONEMAL-LIKE-RELATED"/>
    <property type="match status" value="1"/>
</dbReference>
<evidence type="ECO:0000256" key="1">
    <source>
        <dbReference type="ARBA" id="ARBA00004430"/>
    </source>
</evidence>
<feature type="domain" description="Dynein heavy chain AAA lid" evidence="14">
    <location>
        <begin position="351"/>
        <end position="376"/>
    </location>
</feature>
<dbReference type="InterPro" id="IPR043160">
    <property type="entry name" value="Dynein_C_barrel"/>
</dbReference>
<comment type="similarity">
    <text evidence="2">Belongs to the dynein heavy chain family.</text>
</comment>
<dbReference type="Gene3D" id="3.40.50.300">
    <property type="entry name" value="P-loop containing nucleotide triphosphate hydrolases"/>
    <property type="match status" value="1"/>
</dbReference>
<dbReference type="InterPro" id="IPR027417">
    <property type="entry name" value="P-loop_NTPase"/>
</dbReference>
<name>A0A8S2JP74_9BILA</name>
<dbReference type="AlphaFoldDB" id="A0A8S2JP74"/>
<evidence type="ECO:0000256" key="9">
    <source>
        <dbReference type="ARBA" id="ARBA00023069"/>
    </source>
</evidence>
<keyword evidence="5" id="KW-0547">Nucleotide-binding</keyword>
<feature type="domain" description="Dynein heavy chain C-terminal" evidence="15">
    <location>
        <begin position="569"/>
        <end position="640"/>
    </location>
</feature>
<keyword evidence="7" id="KW-0243">Dynein</keyword>
<dbReference type="GO" id="GO:0045505">
    <property type="term" value="F:dynein intermediate chain binding"/>
    <property type="evidence" value="ECO:0007669"/>
    <property type="project" value="InterPro"/>
</dbReference>
<keyword evidence="8" id="KW-0175">Coiled coil</keyword>
<dbReference type="PANTHER" id="PTHR22878:SF71">
    <property type="entry name" value="DYNEIN, AXONEMAL, HEAVY CHAIN 3"/>
    <property type="match status" value="1"/>
</dbReference>
<keyword evidence="12" id="KW-0966">Cell projection</keyword>
<dbReference type="GO" id="GO:0008569">
    <property type="term" value="F:minus-end-directed microtubule motor activity"/>
    <property type="evidence" value="ECO:0007669"/>
    <property type="project" value="InterPro"/>
</dbReference>
<organism evidence="16 17">
    <name type="scientific">Rotaria magnacalcarata</name>
    <dbReference type="NCBI Taxonomy" id="392030"/>
    <lineage>
        <taxon>Eukaryota</taxon>
        <taxon>Metazoa</taxon>
        <taxon>Spiralia</taxon>
        <taxon>Gnathifera</taxon>
        <taxon>Rotifera</taxon>
        <taxon>Eurotatoria</taxon>
        <taxon>Bdelloidea</taxon>
        <taxon>Philodinida</taxon>
        <taxon>Philodinidae</taxon>
        <taxon>Rotaria</taxon>
    </lineage>
</organism>
<evidence type="ECO:0000259" key="13">
    <source>
        <dbReference type="Pfam" id="PF03028"/>
    </source>
</evidence>
<dbReference type="Gene3D" id="1.10.8.1220">
    <property type="match status" value="1"/>
</dbReference>
<evidence type="ECO:0000313" key="16">
    <source>
        <dbReference type="EMBL" id="CAF3808200.1"/>
    </source>
</evidence>
<gene>
    <name evidence="16" type="ORF">SMN809_LOCUS1571</name>
</gene>
<dbReference type="Pfam" id="PF18198">
    <property type="entry name" value="AAA_lid_11"/>
    <property type="match status" value="1"/>
</dbReference>
<keyword evidence="9" id="KW-0969">Cilium</keyword>
<dbReference type="InterPro" id="IPR041228">
    <property type="entry name" value="Dynein_C"/>
</dbReference>
<proteinExistence type="inferred from homology"/>
<dbReference type="GO" id="GO:0051959">
    <property type="term" value="F:dynein light intermediate chain binding"/>
    <property type="evidence" value="ECO:0007669"/>
    <property type="project" value="InterPro"/>
</dbReference>
<evidence type="ECO:0000256" key="10">
    <source>
        <dbReference type="ARBA" id="ARBA00023175"/>
    </source>
</evidence>
<keyword evidence="3" id="KW-0963">Cytoplasm</keyword>
<comment type="caution">
    <text evidence="16">The sequence shown here is derived from an EMBL/GenBank/DDBJ whole genome shotgun (WGS) entry which is preliminary data.</text>
</comment>
<reference evidence="16" key="1">
    <citation type="submission" date="2021-02" db="EMBL/GenBank/DDBJ databases">
        <authorList>
            <person name="Nowell W R."/>
        </authorList>
    </citation>
    <scope>NUCLEOTIDE SEQUENCE</scope>
</reference>
<evidence type="ECO:0000256" key="2">
    <source>
        <dbReference type="ARBA" id="ARBA00008887"/>
    </source>
</evidence>
<accession>A0A8S2JP74</accession>
<dbReference type="Gene3D" id="1.10.8.720">
    <property type="entry name" value="Region D6 of dynein motor"/>
    <property type="match status" value="1"/>
</dbReference>